<dbReference type="SUPFAM" id="SSF52402">
    <property type="entry name" value="Adenine nucleotide alpha hydrolases-like"/>
    <property type="match status" value="1"/>
</dbReference>
<feature type="binding site" evidence="6">
    <location>
        <begin position="31"/>
        <end position="36"/>
    </location>
    <ligand>
        <name>ATP</name>
        <dbReference type="ChEBI" id="CHEBI:30616"/>
    </ligand>
</feature>
<evidence type="ECO:0000313" key="9">
    <source>
        <dbReference type="Proteomes" id="UP000752013"/>
    </source>
</evidence>
<dbReference type="Proteomes" id="UP000752013">
    <property type="component" value="Unassembled WGS sequence"/>
</dbReference>
<dbReference type="Pfam" id="PF01171">
    <property type="entry name" value="ATP_bind_3"/>
    <property type="match status" value="1"/>
</dbReference>
<keyword evidence="4 6" id="KW-0067">ATP-binding</keyword>
<dbReference type="RefSeq" id="WP_167703139.1">
    <property type="nucleotide sequence ID" value="NZ_CP118168.1"/>
</dbReference>
<accession>A0A968GB94</accession>
<dbReference type="NCBIfam" id="TIGR02432">
    <property type="entry name" value="lysidine_TilS_N"/>
    <property type="match status" value="1"/>
</dbReference>
<comment type="domain">
    <text evidence="6">The N-terminal region contains the highly conserved SGGXDS motif, predicted to be a P-loop motif involved in ATP binding.</text>
</comment>
<comment type="catalytic activity">
    <reaction evidence="5 6">
        <text>cytidine(34) in tRNA(Ile2) + L-lysine + ATP = lysidine(34) in tRNA(Ile2) + AMP + diphosphate + H(+)</text>
        <dbReference type="Rhea" id="RHEA:43744"/>
        <dbReference type="Rhea" id="RHEA-COMP:10625"/>
        <dbReference type="Rhea" id="RHEA-COMP:10670"/>
        <dbReference type="ChEBI" id="CHEBI:15378"/>
        <dbReference type="ChEBI" id="CHEBI:30616"/>
        <dbReference type="ChEBI" id="CHEBI:32551"/>
        <dbReference type="ChEBI" id="CHEBI:33019"/>
        <dbReference type="ChEBI" id="CHEBI:82748"/>
        <dbReference type="ChEBI" id="CHEBI:83665"/>
        <dbReference type="ChEBI" id="CHEBI:456215"/>
        <dbReference type="EC" id="6.3.4.19"/>
    </reaction>
</comment>
<dbReference type="GO" id="GO:0005524">
    <property type="term" value="F:ATP binding"/>
    <property type="evidence" value="ECO:0007669"/>
    <property type="project" value="UniProtKB-UniRule"/>
</dbReference>
<keyword evidence="3 6" id="KW-0547">Nucleotide-binding</keyword>
<comment type="similarity">
    <text evidence="6">Belongs to the tRNA(Ile)-lysidine synthase family.</text>
</comment>
<gene>
    <name evidence="6 8" type="primary">tilS</name>
    <name evidence="8" type="ORF">HCT46_01925</name>
</gene>
<dbReference type="InterPro" id="IPR012795">
    <property type="entry name" value="tRNA_Ile_lys_synt_N"/>
</dbReference>
<dbReference type="InterPro" id="IPR011063">
    <property type="entry name" value="TilS/TtcA_N"/>
</dbReference>
<dbReference type="Gene3D" id="3.40.50.620">
    <property type="entry name" value="HUPs"/>
    <property type="match status" value="1"/>
</dbReference>
<dbReference type="GO" id="GO:0005737">
    <property type="term" value="C:cytoplasm"/>
    <property type="evidence" value="ECO:0007669"/>
    <property type="project" value="UniProtKB-SubCell"/>
</dbReference>
<evidence type="ECO:0000313" key="8">
    <source>
        <dbReference type="EMBL" id="NIZ46685.1"/>
    </source>
</evidence>
<dbReference type="PANTHER" id="PTHR43033">
    <property type="entry name" value="TRNA(ILE)-LYSIDINE SYNTHASE-RELATED"/>
    <property type="match status" value="1"/>
</dbReference>
<keyword evidence="1 6" id="KW-0436">Ligase</keyword>
<name>A0A968GB94_9SPIO</name>
<dbReference type="AlphaFoldDB" id="A0A968GB94"/>
<keyword evidence="9" id="KW-1185">Reference proteome</keyword>
<keyword evidence="6" id="KW-0963">Cytoplasm</keyword>
<feature type="domain" description="tRNA(Ile)-lysidine/2-thiocytidine synthase N-terminal" evidence="7">
    <location>
        <begin position="26"/>
        <end position="203"/>
    </location>
</feature>
<evidence type="ECO:0000256" key="6">
    <source>
        <dbReference type="HAMAP-Rule" id="MF_01161"/>
    </source>
</evidence>
<dbReference type="InterPro" id="IPR014729">
    <property type="entry name" value="Rossmann-like_a/b/a_fold"/>
</dbReference>
<organism evidence="8 9">
    <name type="scientific">Entomospira nematocerorum</name>
    <dbReference type="NCBI Taxonomy" id="2719987"/>
    <lineage>
        <taxon>Bacteria</taxon>
        <taxon>Pseudomonadati</taxon>
        <taxon>Spirochaetota</taxon>
        <taxon>Spirochaetia</taxon>
        <taxon>Spirochaetales</taxon>
        <taxon>Spirochaetaceae</taxon>
        <taxon>Entomospira</taxon>
    </lineage>
</organism>
<dbReference type="EC" id="6.3.4.19" evidence="6"/>
<evidence type="ECO:0000256" key="2">
    <source>
        <dbReference type="ARBA" id="ARBA00022694"/>
    </source>
</evidence>
<dbReference type="CDD" id="cd01992">
    <property type="entry name" value="TilS_N"/>
    <property type="match status" value="1"/>
</dbReference>
<evidence type="ECO:0000259" key="7">
    <source>
        <dbReference type="Pfam" id="PF01171"/>
    </source>
</evidence>
<dbReference type="EMBL" id="JAATLK010000001">
    <property type="protein sequence ID" value="NIZ46685.1"/>
    <property type="molecule type" value="Genomic_DNA"/>
</dbReference>
<dbReference type="HAMAP" id="MF_01161">
    <property type="entry name" value="tRNA_Ile_lys_synt"/>
    <property type="match status" value="1"/>
</dbReference>
<dbReference type="PANTHER" id="PTHR43033:SF1">
    <property type="entry name" value="TRNA(ILE)-LYSIDINE SYNTHASE-RELATED"/>
    <property type="match status" value="1"/>
</dbReference>
<evidence type="ECO:0000256" key="3">
    <source>
        <dbReference type="ARBA" id="ARBA00022741"/>
    </source>
</evidence>
<reference evidence="8" key="1">
    <citation type="submission" date="2020-03" db="EMBL/GenBank/DDBJ databases">
        <title>Spirochaetal bacteria isolated from arthropods constitute a novel genus Entomospira genus novum within the order Spirochaetales.</title>
        <authorList>
            <person name="Grana-Miraglia L."/>
            <person name="Sikutova S."/>
            <person name="Fingerle V."/>
            <person name="Sing A."/>
            <person name="Castillo-Ramirez S."/>
            <person name="Margos G."/>
            <person name="Rudolf I."/>
        </authorList>
    </citation>
    <scope>NUCLEOTIDE SEQUENCE</scope>
    <source>
        <strain evidence="8">BR208</strain>
    </source>
</reference>
<dbReference type="InterPro" id="IPR012094">
    <property type="entry name" value="tRNA_Ile_lys_synt"/>
</dbReference>
<protein>
    <recommendedName>
        <fullName evidence="6">tRNA(Ile)-lysidine synthase</fullName>
        <ecNumber evidence="6">6.3.4.19</ecNumber>
    </recommendedName>
    <alternativeName>
        <fullName evidence="6">tRNA(Ile)-2-lysyl-cytidine synthase</fullName>
    </alternativeName>
    <alternativeName>
        <fullName evidence="6">tRNA(Ile)-lysidine synthetase</fullName>
    </alternativeName>
</protein>
<dbReference type="GO" id="GO:0006400">
    <property type="term" value="P:tRNA modification"/>
    <property type="evidence" value="ECO:0007669"/>
    <property type="project" value="UniProtKB-UniRule"/>
</dbReference>
<keyword evidence="2 6" id="KW-0819">tRNA processing</keyword>
<evidence type="ECO:0000256" key="4">
    <source>
        <dbReference type="ARBA" id="ARBA00022840"/>
    </source>
</evidence>
<dbReference type="GO" id="GO:0032267">
    <property type="term" value="F:tRNA(Ile)-lysidine synthase activity"/>
    <property type="evidence" value="ECO:0007669"/>
    <property type="project" value="UniProtKB-EC"/>
</dbReference>
<sequence length="331" mass="39025">MSSLLNIQNLFLKNLKDLALPSQARIIIAVSGGLDSVALAHLFAMTKEKHQLKLELAHITHNVRSFDAGQKDYAIILDISKRYALPLHHYSLEKDKIQQQYGKEQDLRTVRRCWLESLCSSSMDKIALAHHQNDHIETVFMRLNQRYPLKGLTGIQKERHPFIRPLIEIPKIELRQFLVSHHFIWAEDSTNNDLTILRNKTRKIIQQITPYWPTMEQSVIHLSRIIMENQELIDNLLHQALEQSEWSNSYFRHPYAHFKQQHPIVQRELIYHWFNQLMKGKIRADYRLPQKFVNSINLNPHGSILLRGHGFEIKRVKKDLIIQKTIIKEKI</sequence>
<comment type="function">
    <text evidence="6">Ligates lysine onto the cytidine present at position 34 of the AUA codon-specific tRNA(Ile) that contains the anticodon CAU, in an ATP-dependent manner. Cytidine is converted to lysidine, thus changing the amino acid specificity of the tRNA from methionine to isoleucine.</text>
</comment>
<proteinExistence type="inferred from homology"/>
<evidence type="ECO:0000256" key="1">
    <source>
        <dbReference type="ARBA" id="ARBA00022598"/>
    </source>
</evidence>
<comment type="subcellular location">
    <subcellularLocation>
        <location evidence="6">Cytoplasm</location>
    </subcellularLocation>
</comment>
<evidence type="ECO:0000256" key="5">
    <source>
        <dbReference type="ARBA" id="ARBA00048539"/>
    </source>
</evidence>
<comment type="caution">
    <text evidence="8">The sequence shown here is derived from an EMBL/GenBank/DDBJ whole genome shotgun (WGS) entry which is preliminary data.</text>
</comment>